<dbReference type="Proteomes" id="UP000215355">
    <property type="component" value="Chromosome 1"/>
</dbReference>
<accession>A0AAJ5BZZ6</accession>
<sequence>MLNRKECQLSIRKWQSSKGNINEILRVFPSNFIFKVTEESIKWVLKNNDNECFVVKMGIHDDKAIVIFYPLDPSGQEKDLKEYPISFLGPLESDIKFVEQEVRTQTKVAVLSCDLKVISRVVEESQPLYQHQIECQDTILEQVEDWRNESADWFFKQIKETKGESIFNLFHVPIEDLEDGSRDIIGLFALKYSKIYSEVLPTIIFVHHEGAVLGNSKLHSIQTNLYNWSQPCPPFCKPKGG</sequence>
<organism evidence="1 2">
    <name type="scientific">Sphingobacterium mizutaii</name>
    <dbReference type="NCBI Taxonomy" id="1010"/>
    <lineage>
        <taxon>Bacteria</taxon>
        <taxon>Pseudomonadati</taxon>
        <taxon>Bacteroidota</taxon>
        <taxon>Sphingobacteriia</taxon>
        <taxon>Sphingobacteriales</taxon>
        <taxon>Sphingobacteriaceae</taxon>
        <taxon>Sphingobacterium</taxon>
    </lineage>
</organism>
<proteinExistence type="predicted"/>
<evidence type="ECO:0000313" key="1">
    <source>
        <dbReference type="EMBL" id="SNV47760.1"/>
    </source>
</evidence>
<dbReference type="RefSeq" id="WP_093095274.1">
    <property type="nucleotide sequence ID" value="NZ_FNGK01000001.1"/>
</dbReference>
<evidence type="ECO:0000313" key="2">
    <source>
        <dbReference type="Proteomes" id="UP000215355"/>
    </source>
</evidence>
<name>A0AAJ5BZZ6_9SPHI</name>
<dbReference type="AlphaFoldDB" id="A0AAJ5BZZ6"/>
<reference evidence="1 2" key="1">
    <citation type="submission" date="2017-06" db="EMBL/GenBank/DDBJ databases">
        <authorList>
            <consortium name="Pathogen Informatics"/>
        </authorList>
    </citation>
    <scope>NUCLEOTIDE SEQUENCE [LARGE SCALE GENOMIC DNA]</scope>
    <source>
        <strain evidence="1 2">NCTC12149</strain>
    </source>
</reference>
<protein>
    <submittedName>
        <fullName evidence="1">Uncharacterized protein</fullName>
    </submittedName>
</protein>
<gene>
    <name evidence="1" type="ORF">SAMEA4412673_01414</name>
</gene>
<dbReference type="EMBL" id="LT906468">
    <property type="protein sequence ID" value="SNV47760.1"/>
    <property type="molecule type" value="Genomic_DNA"/>
</dbReference>
<dbReference type="KEGG" id="smiz:4412673_01414"/>